<reference evidence="3 4" key="1">
    <citation type="journal article" date="2014" name="Environ. Microbiol.">
        <title>Comparative genomics of the marine bacterial genus Glaciecola reveals the high degree of genomic diversity and genomic characteristic for cold adaptation.</title>
        <authorList>
            <person name="Qin Q.L."/>
            <person name="Xie B.B."/>
            <person name="Yu Y."/>
            <person name="Shu Y.L."/>
            <person name="Rong J.C."/>
            <person name="Zhang Y.J."/>
            <person name="Zhao D.L."/>
            <person name="Chen X.L."/>
            <person name="Zhang X.Y."/>
            <person name="Chen B."/>
            <person name="Zhou B.C."/>
            <person name="Zhang Y.Z."/>
        </authorList>
    </citation>
    <scope>NUCLEOTIDE SEQUENCE [LARGE SCALE GENOMIC DNA]</scope>
    <source>
        <strain evidence="3 4">NO2</strain>
    </source>
</reference>
<gene>
    <name evidence="3" type="ORF">GAGA_2399</name>
</gene>
<dbReference type="InterPro" id="IPR036291">
    <property type="entry name" value="NAD(P)-bd_dom_sf"/>
</dbReference>
<dbReference type="InterPro" id="IPR011032">
    <property type="entry name" value="GroES-like_sf"/>
</dbReference>
<dbReference type="SMART" id="SM00829">
    <property type="entry name" value="PKS_ER"/>
    <property type="match status" value="1"/>
</dbReference>
<dbReference type="InterPro" id="IPR045010">
    <property type="entry name" value="MDR_fam"/>
</dbReference>
<evidence type="ECO:0000313" key="3">
    <source>
        <dbReference type="EMBL" id="GAC05250.1"/>
    </source>
</evidence>
<accession>A0ABQ0I7G1</accession>
<dbReference type="Pfam" id="PF16884">
    <property type="entry name" value="ADH_N_2"/>
    <property type="match status" value="1"/>
</dbReference>
<dbReference type="PANTHER" id="PTHR43205:SF7">
    <property type="entry name" value="PROSTAGLANDIN REDUCTASE 1"/>
    <property type="match status" value="1"/>
</dbReference>
<dbReference type="Gene3D" id="3.40.50.720">
    <property type="entry name" value="NAD(P)-binding Rossmann-like Domain"/>
    <property type="match status" value="1"/>
</dbReference>
<dbReference type="Gene3D" id="3.90.180.10">
    <property type="entry name" value="Medium-chain alcohol dehydrogenases, catalytic domain"/>
    <property type="match status" value="1"/>
</dbReference>
<dbReference type="SUPFAM" id="SSF50129">
    <property type="entry name" value="GroES-like"/>
    <property type="match status" value="1"/>
</dbReference>
<dbReference type="Pfam" id="PF00107">
    <property type="entry name" value="ADH_zinc_N"/>
    <property type="match status" value="1"/>
</dbReference>
<dbReference type="SUPFAM" id="SSF51735">
    <property type="entry name" value="NAD(P)-binding Rossmann-fold domains"/>
    <property type="match status" value="1"/>
</dbReference>
<keyword evidence="4" id="KW-1185">Reference proteome</keyword>
<keyword evidence="1" id="KW-0560">Oxidoreductase</keyword>
<evidence type="ECO:0000313" key="4">
    <source>
        <dbReference type="Proteomes" id="UP000008372"/>
    </source>
</evidence>
<comment type="caution">
    <text evidence="3">The sequence shown here is derived from an EMBL/GenBank/DDBJ whole genome shotgun (WGS) entry which is preliminary data.</text>
</comment>
<dbReference type="PANTHER" id="PTHR43205">
    <property type="entry name" value="PROSTAGLANDIN REDUCTASE"/>
    <property type="match status" value="1"/>
</dbReference>
<proteinExistence type="predicted"/>
<dbReference type="InterPro" id="IPR013149">
    <property type="entry name" value="ADH-like_C"/>
</dbReference>
<dbReference type="Proteomes" id="UP000008372">
    <property type="component" value="Unassembled WGS sequence"/>
</dbReference>
<dbReference type="InterPro" id="IPR041694">
    <property type="entry name" value="ADH_N_2"/>
</dbReference>
<evidence type="ECO:0000256" key="1">
    <source>
        <dbReference type="ARBA" id="ARBA00023002"/>
    </source>
</evidence>
<dbReference type="CDD" id="cd05288">
    <property type="entry name" value="PGDH"/>
    <property type="match status" value="1"/>
</dbReference>
<dbReference type="EMBL" id="BAEK01000037">
    <property type="protein sequence ID" value="GAC05250.1"/>
    <property type="molecule type" value="Genomic_DNA"/>
</dbReference>
<feature type="domain" description="Enoyl reductase (ER)" evidence="2">
    <location>
        <begin position="14"/>
        <end position="329"/>
    </location>
</feature>
<dbReference type="RefSeq" id="WP_008304056.1">
    <property type="nucleotide sequence ID" value="NZ_BAEK01000037.1"/>
</dbReference>
<protein>
    <submittedName>
        <fullName evidence="3">Prostaglandin reductase 1</fullName>
    </submittedName>
</protein>
<organism evidence="3 4">
    <name type="scientific">Paraglaciecola agarilytica NO2</name>
    <dbReference type="NCBI Taxonomy" id="1125747"/>
    <lineage>
        <taxon>Bacteria</taxon>
        <taxon>Pseudomonadati</taxon>
        <taxon>Pseudomonadota</taxon>
        <taxon>Gammaproteobacteria</taxon>
        <taxon>Alteromonadales</taxon>
        <taxon>Alteromonadaceae</taxon>
        <taxon>Paraglaciecola</taxon>
    </lineage>
</organism>
<sequence length="334" mass="36275">MKNTQFLLAKRPVGTPTRENWEQVESDIPELGQNQVLVKIAYISLDPAMRGWMNDGKSYIAPVKIGEVMRASTVGEVISSTSPDYREGDYVFGHGGVQQFAVSDAQDLHKIDISIAPLERYLGVLGMPGMTAYFGLLNTGQPKEGETVVVSGAAGAVGTVVGQIAKLKGCTVIGIAGGKDKCQYLVDELGFDGAIDYKSENVKKALKAHCPKGVDVYFDNVGGEILDDVLTQIRMHARIVICGAISQYNNTTAVKGPSNYLSLLVNRARMEGIVVFDNVKYYGEAAEQMAKWIAEGKLKAKEHVVKGIEHFPETLLMLFNGENTGKLVLKVDDE</sequence>
<name>A0ABQ0I7G1_9ALTE</name>
<dbReference type="InterPro" id="IPR020843">
    <property type="entry name" value="ER"/>
</dbReference>
<evidence type="ECO:0000259" key="2">
    <source>
        <dbReference type="SMART" id="SM00829"/>
    </source>
</evidence>